<reference evidence="1 2" key="1">
    <citation type="journal article" date="2018" name="Mol. Plant">
        <title>The genome of Artemisia annua provides insight into the evolution of Asteraceae family and artemisinin biosynthesis.</title>
        <authorList>
            <person name="Shen Q."/>
            <person name="Zhang L."/>
            <person name="Liao Z."/>
            <person name="Wang S."/>
            <person name="Yan T."/>
            <person name="Shi P."/>
            <person name="Liu M."/>
            <person name="Fu X."/>
            <person name="Pan Q."/>
            <person name="Wang Y."/>
            <person name="Lv Z."/>
            <person name="Lu X."/>
            <person name="Zhang F."/>
            <person name="Jiang W."/>
            <person name="Ma Y."/>
            <person name="Chen M."/>
            <person name="Hao X."/>
            <person name="Li L."/>
            <person name="Tang Y."/>
            <person name="Lv G."/>
            <person name="Zhou Y."/>
            <person name="Sun X."/>
            <person name="Brodelius P.E."/>
            <person name="Rose J.K.C."/>
            <person name="Tang K."/>
        </authorList>
    </citation>
    <scope>NUCLEOTIDE SEQUENCE [LARGE SCALE GENOMIC DNA]</scope>
    <source>
        <strain evidence="2">cv. Huhao1</strain>
        <tissue evidence="1">Leaf</tissue>
    </source>
</reference>
<dbReference type="Proteomes" id="UP000245207">
    <property type="component" value="Unassembled WGS sequence"/>
</dbReference>
<comment type="caution">
    <text evidence="1">The sequence shown here is derived from an EMBL/GenBank/DDBJ whole genome shotgun (WGS) entry which is preliminary data.</text>
</comment>
<evidence type="ECO:0000313" key="1">
    <source>
        <dbReference type="EMBL" id="PWA81042.1"/>
    </source>
</evidence>
<name>A0A2U1P5L8_ARTAN</name>
<evidence type="ECO:0000313" key="2">
    <source>
        <dbReference type="Proteomes" id="UP000245207"/>
    </source>
</evidence>
<keyword evidence="2" id="KW-1185">Reference proteome</keyword>
<dbReference type="PROSITE" id="PS51257">
    <property type="entry name" value="PROKAR_LIPOPROTEIN"/>
    <property type="match status" value="1"/>
</dbReference>
<sequence length="235" mass="27082">MAHKHYGGLGVSSLYALNRALLFKWIWPFLSSQSCLWLSVIKAIHGPNGSLYQPPPTLQTVLFGLRFIKQTLFNLELQKDVSVAQKSQNPDFVVSFQRRPIGCIEESQFQELSLLLSSVVLSSSSDCWSWTLNCHGDFSVKSAREEIDKHLLITSSSSTGWSKLLRIKLNVFAWRMFLDKLTTRINLSNRGLDESWFNGLWLNSLQKLALEASFFSMWWRIWKYRIAVLFSLRSL</sequence>
<gene>
    <name evidence="1" type="ORF">CTI12_AA191340</name>
</gene>
<proteinExistence type="predicted"/>
<dbReference type="AlphaFoldDB" id="A0A2U1P5L8"/>
<accession>A0A2U1P5L8</accession>
<dbReference type="STRING" id="35608.A0A2U1P5L8"/>
<dbReference type="EMBL" id="PKPP01001640">
    <property type="protein sequence ID" value="PWA81042.1"/>
    <property type="molecule type" value="Genomic_DNA"/>
</dbReference>
<dbReference type="OrthoDB" id="684023at2759"/>
<organism evidence="1 2">
    <name type="scientific">Artemisia annua</name>
    <name type="common">Sweet wormwood</name>
    <dbReference type="NCBI Taxonomy" id="35608"/>
    <lineage>
        <taxon>Eukaryota</taxon>
        <taxon>Viridiplantae</taxon>
        <taxon>Streptophyta</taxon>
        <taxon>Embryophyta</taxon>
        <taxon>Tracheophyta</taxon>
        <taxon>Spermatophyta</taxon>
        <taxon>Magnoliopsida</taxon>
        <taxon>eudicotyledons</taxon>
        <taxon>Gunneridae</taxon>
        <taxon>Pentapetalae</taxon>
        <taxon>asterids</taxon>
        <taxon>campanulids</taxon>
        <taxon>Asterales</taxon>
        <taxon>Asteraceae</taxon>
        <taxon>Asteroideae</taxon>
        <taxon>Anthemideae</taxon>
        <taxon>Artemisiinae</taxon>
        <taxon>Artemisia</taxon>
    </lineage>
</organism>
<protein>
    <submittedName>
        <fullName evidence="1">Ribonuclease H protein</fullName>
    </submittedName>
</protein>